<dbReference type="AlphaFoldDB" id="A0AAD8AK45"/>
<feature type="non-terminal residue" evidence="1">
    <location>
        <position position="1"/>
    </location>
</feature>
<sequence length="74" mass="8622">VMFLACSPEECEFRSRGLRVQGRVVMFLQTSPEAPRWRVQESIPRSRRLRVQGRSRGLRVQGRSRGLRVQGRVI</sequence>
<evidence type="ECO:0000313" key="2">
    <source>
        <dbReference type="Proteomes" id="UP001233999"/>
    </source>
</evidence>
<proteinExistence type="predicted"/>
<organism evidence="1 2">
    <name type="scientific">Diploptera punctata</name>
    <name type="common">Pacific beetle cockroach</name>
    <dbReference type="NCBI Taxonomy" id="6984"/>
    <lineage>
        <taxon>Eukaryota</taxon>
        <taxon>Metazoa</taxon>
        <taxon>Ecdysozoa</taxon>
        <taxon>Arthropoda</taxon>
        <taxon>Hexapoda</taxon>
        <taxon>Insecta</taxon>
        <taxon>Pterygota</taxon>
        <taxon>Neoptera</taxon>
        <taxon>Polyneoptera</taxon>
        <taxon>Dictyoptera</taxon>
        <taxon>Blattodea</taxon>
        <taxon>Blaberoidea</taxon>
        <taxon>Blaberidae</taxon>
        <taxon>Diplopterinae</taxon>
        <taxon>Diploptera</taxon>
    </lineage>
</organism>
<accession>A0AAD8AK45</accession>
<evidence type="ECO:0000313" key="1">
    <source>
        <dbReference type="EMBL" id="KAJ9599153.1"/>
    </source>
</evidence>
<gene>
    <name evidence="1" type="ORF">L9F63_010369</name>
</gene>
<feature type="non-terminal residue" evidence="1">
    <location>
        <position position="74"/>
    </location>
</feature>
<comment type="caution">
    <text evidence="1">The sequence shown here is derived from an EMBL/GenBank/DDBJ whole genome shotgun (WGS) entry which is preliminary data.</text>
</comment>
<reference evidence="1" key="2">
    <citation type="submission" date="2023-05" db="EMBL/GenBank/DDBJ databases">
        <authorList>
            <person name="Fouks B."/>
        </authorList>
    </citation>
    <scope>NUCLEOTIDE SEQUENCE</scope>
    <source>
        <strain evidence="1">Stay&amp;Tobe</strain>
        <tissue evidence="1">Testes</tissue>
    </source>
</reference>
<dbReference type="EMBL" id="JASPKZ010000830">
    <property type="protein sequence ID" value="KAJ9599153.1"/>
    <property type="molecule type" value="Genomic_DNA"/>
</dbReference>
<keyword evidence="2" id="KW-1185">Reference proteome</keyword>
<protein>
    <submittedName>
        <fullName evidence="1">Uncharacterized protein</fullName>
    </submittedName>
</protein>
<reference evidence="1" key="1">
    <citation type="journal article" date="2023" name="IScience">
        <title>Live-bearing cockroach genome reveals convergent evolutionary mechanisms linked to viviparity in insects and beyond.</title>
        <authorList>
            <person name="Fouks B."/>
            <person name="Harrison M.C."/>
            <person name="Mikhailova A.A."/>
            <person name="Marchal E."/>
            <person name="English S."/>
            <person name="Carruthers M."/>
            <person name="Jennings E.C."/>
            <person name="Chiamaka E.L."/>
            <person name="Frigard R.A."/>
            <person name="Pippel M."/>
            <person name="Attardo G.M."/>
            <person name="Benoit J.B."/>
            <person name="Bornberg-Bauer E."/>
            <person name="Tobe S.S."/>
        </authorList>
    </citation>
    <scope>NUCLEOTIDE SEQUENCE</scope>
    <source>
        <strain evidence="1">Stay&amp;Tobe</strain>
    </source>
</reference>
<dbReference type="Proteomes" id="UP001233999">
    <property type="component" value="Unassembled WGS sequence"/>
</dbReference>
<name>A0AAD8AK45_DIPPU</name>